<organism evidence="1 2">
    <name type="scientific">Ensete ventricosum</name>
    <name type="common">Abyssinian banana</name>
    <name type="synonym">Musa ensete</name>
    <dbReference type="NCBI Taxonomy" id="4639"/>
    <lineage>
        <taxon>Eukaryota</taxon>
        <taxon>Viridiplantae</taxon>
        <taxon>Streptophyta</taxon>
        <taxon>Embryophyta</taxon>
        <taxon>Tracheophyta</taxon>
        <taxon>Spermatophyta</taxon>
        <taxon>Magnoliopsida</taxon>
        <taxon>Liliopsida</taxon>
        <taxon>Zingiberales</taxon>
        <taxon>Musaceae</taxon>
        <taxon>Ensete</taxon>
    </lineage>
</organism>
<dbReference type="Proteomes" id="UP000287651">
    <property type="component" value="Unassembled WGS sequence"/>
</dbReference>
<dbReference type="EMBL" id="AMZH03009471">
    <property type="protein sequence ID" value="RRT56779.1"/>
    <property type="molecule type" value="Genomic_DNA"/>
</dbReference>
<sequence length="202" mass="21257">MQEPAFVPVAAIPTDEVTADLVGSLAALSVLSPTGDGGTGRTRIPPREALVMTPPGGGAMSGHGLRKLAVEEATGVAIASSRLPFEADLVDAVGRTLRRSCSLARPILAGKGRGEEIGEAAFLPRMTSARWSPPSTFGFLLLRPVDRRCGRTHITWLLRDAAAADQNQAIGSVSYGGRTLLRPRVGRPVNPKGILAHRPILE</sequence>
<comment type="caution">
    <text evidence="1">The sequence shown here is derived from an EMBL/GenBank/DDBJ whole genome shotgun (WGS) entry which is preliminary data.</text>
</comment>
<evidence type="ECO:0000313" key="2">
    <source>
        <dbReference type="Proteomes" id="UP000287651"/>
    </source>
</evidence>
<evidence type="ECO:0000313" key="1">
    <source>
        <dbReference type="EMBL" id="RRT56779.1"/>
    </source>
</evidence>
<accession>A0A426YYH3</accession>
<dbReference type="AlphaFoldDB" id="A0A426YYH3"/>
<reference evidence="1 2" key="1">
    <citation type="journal article" date="2014" name="Agronomy (Basel)">
        <title>A Draft Genome Sequence for Ensete ventricosum, the Drought-Tolerant Tree Against Hunger.</title>
        <authorList>
            <person name="Harrison J."/>
            <person name="Moore K.A."/>
            <person name="Paszkiewicz K."/>
            <person name="Jones T."/>
            <person name="Grant M."/>
            <person name="Ambacheew D."/>
            <person name="Muzemil S."/>
            <person name="Studholme D.J."/>
        </authorList>
    </citation>
    <scope>NUCLEOTIDE SEQUENCE [LARGE SCALE GENOMIC DNA]</scope>
</reference>
<gene>
    <name evidence="1" type="ORF">B296_00034171</name>
</gene>
<name>A0A426YYH3_ENSVE</name>
<protein>
    <submittedName>
        <fullName evidence="1">Uncharacterized protein</fullName>
    </submittedName>
</protein>
<proteinExistence type="predicted"/>